<dbReference type="InterPro" id="IPR001387">
    <property type="entry name" value="Cro/C1-type_HTH"/>
</dbReference>
<dbReference type="Gene3D" id="3.30.450.180">
    <property type="match status" value="1"/>
</dbReference>
<protein>
    <submittedName>
        <fullName evidence="3">Transcriptional regulator</fullName>
    </submittedName>
</protein>
<dbReference type="GO" id="GO:0003677">
    <property type="term" value="F:DNA binding"/>
    <property type="evidence" value="ECO:0007669"/>
    <property type="project" value="InterPro"/>
</dbReference>
<dbReference type="Gene3D" id="1.10.260.40">
    <property type="entry name" value="lambda repressor-like DNA-binding domains"/>
    <property type="match status" value="1"/>
</dbReference>
<reference evidence="3" key="2">
    <citation type="submission" date="2020-09" db="EMBL/GenBank/DDBJ databases">
        <authorList>
            <person name="Sun Q."/>
            <person name="Zhou Y."/>
        </authorList>
    </citation>
    <scope>NUCLEOTIDE SEQUENCE</scope>
    <source>
        <strain evidence="3">CGMCC 1.15371</strain>
    </source>
</reference>
<gene>
    <name evidence="3" type="ORF">GCM10011391_09990</name>
</gene>
<proteinExistence type="predicted"/>
<feature type="domain" description="HTH cro/C1-type" evidence="2">
    <location>
        <begin position="13"/>
        <end position="85"/>
    </location>
</feature>
<reference evidence="3" key="1">
    <citation type="journal article" date="2014" name="Int. J. Syst. Evol. Microbiol.">
        <title>Complete genome sequence of Corynebacterium casei LMG S-19264T (=DSM 44701T), isolated from a smear-ripened cheese.</title>
        <authorList>
            <consortium name="US DOE Joint Genome Institute (JGI-PGF)"/>
            <person name="Walter F."/>
            <person name="Albersmeier A."/>
            <person name="Kalinowski J."/>
            <person name="Ruckert C."/>
        </authorList>
    </citation>
    <scope>NUCLEOTIDE SEQUENCE</scope>
    <source>
        <strain evidence="3">CGMCC 1.15371</strain>
    </source>
</reference>
<dbReference type="PANTHER" id="PTHR35010">
    <property type="entry name" value="BLL4672 PROTEIN-RELATED"/>
    <property type="match status" value="1"/>
</dbReference>
<name>A0A8J2VPN3_9BACL</name>
<dbReference type="Pfam" id="PF17765">
    <property type="entry name" value="MLTR_LBD"/>
    <property type="match status" value="1"/>
</dbReference>
<evidence type="ECO:0000313" key="4">
    <source>
        <dbReference type="Proteomes" id="UP000628775"/>
    </source>
</evidence>
<feature type="region of interest" description="Disordered" evidence="1">
    <location>
        <begin position="286"/>
        <end position="305"/>
    </location>
</feature>
<dbReference type="Proteomes" id="UP000628775">
    <property type="component" value="Unassembled WGS sequence"/>
</dbReference>
<dbReference type="SUPFAM" id="SSF47413">
    <property type="entry name" value="lambda repressor-like DNA-binding domains"/>
    <property type="match status" value="1"/>
</dbReference>
<evidence type="ECO:0000256" key="1">
    <source>
        <dbReference type="SAM" id="MobiDB-lite"/>
    </source>
</evidence>
<dbReference type="InterPro" id="IPR041413">
    <property type="entry name" value="MLTR_LBD"/>
</dbReference>
<dbReference type="SMART" id="SM00530">
    <property type="entry name" value="HTH_XRE"/>
    <property type="match status" value="1"/>
</dbReference>
<evidence type="ECO:0000313" key="3">
    <source>
        <dbReference type="EMBL" id="GGE33334.1"/>
    </source>
</evidence>
<organism evidence="3 4">
    <name type="scientific">Pullulanibacillus camelliae</name>
    <dbReference type="NCBI Taxonomy" id="1707096"/>
    <lineage>
        <taxon>Bacteria</taxon>
        <taxon>Bacillati</taxon>
        <taxon>Bacillota</taxon>
        <taxon>Bacilli</taxon>
        <taxon>Bacillales</taxon>
        <taxon>Sporolactobacillaceae</taxon>
        <taxon>Pullulanibacillus</taxon>
    </lineage>
</organism>
<dbReference type="AlphaFoldDB" id="A0A8J2VPN3"/>
<sequence length="305" mass="35516">MEREERLQELSEFLKARRAKIHPHMVGLPEGPRRRTPGLRREEVAQLANVSTTWYTWLEQGREIKVSSSVLESVANALKLNADERKYLFALALEDSTRTVFMEHEEIDIPESLHKILEELQYCPTIVSDRRCNIVGWNQAASHVFVEFERIPPEERNLIELVFARKEFRALAANWEHFVKGFLSIFRTYYGQYVADSWYGEFIKKMESSYSDFNKLWNQSGVHSAPDLQIEFRHSKAGKMFFNLTSLQVQGTADLRCSVYTPIEGTDTELKLKRLFDQAGHRMRSNRTTKKNKTIETKGSEICTD</sequence>
<dbReference type="CDD" id="cd00093">
    <property type="entry name" value="HTH_XRE"/>
    <property type="match status" value="1"/>
</dbReference>
<dbReference type="PANTHER" id="PTHR35010:SF3">
    <property type="entry name" value="BLL4873 PROTEIN"/>
    <property type="match status" value="1"/>
</dbReference>
<keyword evidence="4" id="KW-1185">Reference proteome</keyword>
<accession>A0A8J2VPN3</accession>
<dbReference type="EMBL" id="BMIR01000003">
    <property type="protein sequence ID" value="GGE33334.1"/>
    <property type="molecule type" value="Genomic_DNA"/>
</dbReference>
<evidence type="ECO:0000259" key="2">
    <source>
        <dbReference type="SMART" id="SM00530"/>
    </source>
</evidence>
<dbReference type="Pfam" id="PF13560">
    <property type="entry name" value="HTH_31"/>
    <property type="match status" value="1"/>
</dbReference>
<dbReference type="InterPro" id="IPR010982">
    <property type="entry name" value="Lambda_DNA-bd_dom_sf"/>
</dbReference>
<comment type="caution">
    <text evidence="3">The sequence shown here is derived from an EMBL/GenBank/DDBJ whole genome shotgun (WGS) entry which is preliminary data.</text>
</comment>